<feature type="transmembrane region" description="Helical" evidence="1">
    <location>
        <begin position="20"/>
        <end position="47"/>
    </location>
</feature>
<feature type="non-terminal residue" evidence="2">
    <location>
        <position position="1"/>
    </location>
</feature>
<sequence length="51" mass="5593">FVETPLLKPPGLLFCYRGAVRMIGLFVAALLLLLVGTLVGVMLWLFFLRGG</sequence>
<reference evidence="2" key="1">
    <citation type="submission" date="2020-02" db="EMBL/GenBank/DDBJ databases">
        <authorList>
            <person name="Meier V. D."/>
        </authorList>
    </citation>
    <scope>NUCLEOTIDE SEQUENCE</scope>
    <source>
        <strain evidence="2">AVDCRST_MAG93</strain>
    </source>
</reference>
<keyword evidence="1" id="KW-0812">Transmembrane</keyword>
<dbReference type="AlphaFoldDB" id="A0A6J4KMC2"/>
<dbReference type="EMBL" id="CADCTR010001729">
    <property type="protein sequence ID" value="CAA9309508.1"/>
    <property type="molecule type" value="Genomic_DNA"/>
</dbReference>
<name>A0A6J4KMC2_9CHLR</name>
<keyword evidence="1" id="KW-0472">Membrane</keyword>
<organism evidence="2">
    <name type="scientific">uncultured Chloroflexia bacterium</name>
    <dbReference type="NCBI Taxonomy" id="1672391"/>
    <lineage>
        <taxon>Bacteria</taxon>
        <taxon>Bacillati</taxon>
        <taxon>Chloroflexota</taxon>
        <taxon>Chloroflexia</taxon>
        <taxon>environmental samples</taxon>
    </lineage>
</organism>
<gene>
    <name evidence="2" type="ORF">AVDCRST_MAG93-5135</name>
</gene>
<accession>A0A6J4KMC2</accession>
<evidence type="ECO:0000313" key="2">
    <source>
        <dbReference type="EMBL" id="CAA9309508.1"/>
    </source>
</evidence>
<proteinExistence type="predicted"/>
<evidence type="ECO:0000256" key="1">
    <source>
        <dbReference type="SAM" id="Phobius"/>
    </source>
</evidence>
<protein>
    <submittedName>
        <fullName evidence="2">Uncharacterized protein</fullName>
    </submittedName>
</protein>
<keyword evidence="1" id="KW-1133">Transmembrane helix</keyword>